<dbReference type="GO" id="GO:0052699">
    <property type="term" value="P:ergothioneine biosynthetic process"/>
    <property type="evidence" value="ECO:0007669"/>
    <property type="project" value="InterPro"/>
</dbReference>
<dbReference type="PANTHER" id="PTHR23150:SF36">
    <property type="entry name" value="HERCYNINE OXYGENASE"/>
    <property type="match status" value="1"/>
</dbReference>
<dbReference type="InterPro" id="IPR051043">
    <property type="entry name" value="Sulfatase_Mod_Factor_Kinase"/>
</dbReference>
<comment type="pathway">
    <text evidence="3">Amino-acid biosynthesis; ergothioneine biosynthesis.</text>
</comment>
<keyword evidence="2" id="KW-0408">Iron</keyword>
<dbReference type="NCBIfam" id="TIGR03440">
    <property type="entry name" value="egtB_TIGR03440"/>
    <property type="match status" value="1"/>
</dbReference>
<accession>A0A923MV17</accession>
<dbReference type="PANTHER" id="PTHR23150">
    <property type="entry name" value="SULFATASE MODIFYING FACTOR 1, 2"/>
    <property type="match status" value="1"/>
</dbReference>
<evidence type="ECO:0000313" key="6">
    <source>
        <dbReference type="EMBL" id="MBC5784267.1"/>
    </source>
</evidence>
<dbReference type="EMBL" id="JACORT010000006">
    <property type="protein sequence ID" value="MBC5784267.1"/>
    <property type="molecule type" value="Genomic_DNA"/>
</dbReference>
<dbReference type="InterPro" id="IPR005532">
    <property type="entry name" value="SUMF_dom"/>
</dbReference>
<evidence type="ECO:0000256" key="1">
    <source>
        <dbReference type="ARBA" id="ARBA00023002"/>
    </source>
</evidence>
<evidence type="ECO:0000256" key="2">
    <source>
        <dbReference type="ARBA" id="ARBA00023004"/>
    </source>
</evidence>
<sequence>MSLNPSTAGLRPVPGARSALAERFARVRARTLALAAPLSAEDQCVQSMPDASPTKWHLAHTSWFFEAVVLGPHVPGYEAFEPRWHHLFNSYYEALGPRHPRPQRGLLTRPLLPSVHRYRAHVEAAVEQFMATADDATWDAVHPLLELGLQHEEQHQELILTDILHVLSCNPLLPAYEPLEQPALRLAASTPPVAWVQGPAGPVRIGHTGEGFGFDNETPRHTVWLQPYRIADRLVTCGEYADFVEDGGYRTASLWLSDGWALVQSQQWQAPLYWIAPDNPRAPASQWQVFGLDGVKPIDPHAPVTHLSFYEAAAFAEWAGARLPTEAEWEAASELPGMRQLADQAWQWTRSSYDPYPGYRPWTGAVAEYNGKFMVGQVVLRGGSVATPPGHARRSYRNFFPPAARWQFSGLRLAKDGAC</sequence>
<feature type="domain" description="Sulfatase-modifying factor enzyme-like" evidence="4">
    <location>
        <begin position="337"/>
        <end position="415"/>
    </location>
</feature>
<evidence type="ECO:0000259" key="5">
    <source>
        <dbReference type="Pfam" id="PF12867"/>
    </source>
</evidence>
<dbReference type="InterPro" id="IPR017806">
    <property type="entry name" value="EgtB"/>
</dbReference>
<name>A0A923MV17_9BURK</name>
<feature type="domain" description="Sulfatase-modifying factor enzyme-like" evidence="4">
    <location>
        <begin position="194"/>
        <end position="333"/>
    </location>
</feature>
<dbReference type="SUPFAM" id="SSF109854">
    <property type="entry name" value="DinB/YfiT-like putative metalloenzymes"/>
    <property type="match status" value="1"/>
</dbReference>
<dbReference type="Proteomes" id="UP000608513">
    <property type="component" value="Unassembled WGS sequence"/>
</dbReference>
<dbReference type="InterPro" id="IPR024775">
    <property type="entry name" value="DinB-like"/>
</dbReference>
<dbReference type="InterPro" id="IPR034660">
    <property type="entry name" value="DinB/YfiT-like"/>
</dbReference>
<proteinExistence type="predicted"/>
<keyword evidence="1" id="KW-0560">Oxidoreductase</keyword>
<feature type="domain" description="DinB-like" evidence="5">
    <location>
        <begin position="24"/>
        <end position="159"/>
    </location>
</feature>
<reference evidence="6" key="1">
    <citation type="submission" date="2020-08" db="EMBL/GenBank/DDBJ databases">
        <title>Ramlibacter sp. USB13 16S ribosomal RNA gene genome sequencing and assembly.</title>
        <authorList>
            <person name="Kang M."/>
        </authorList>
    </citation>
    <scope>NUCLEOTIDE SEQUENCE</scope>
    <source>
        <strain evidence="6">USB13</strain>
    </source>
</reference>
<dbReference type="Pfam" id="PF03781">
    <property type="entry name" value="FGE-sulfatase"/>
    <property type="match status" value="2"/>
</dbReference>
<evidence type="ECO:0000259" key="4">
    <source>
        <dbReference type="Pfam" id="PF03781"/>
    </source>
</evidence>
<evidence type="ECO:0000313" key="7">
    <source>
        <dbReference type="Proteomes" id="UP000608513"/>
    </source>
</evidence>
<gene>
    <name evidence="6" type="ORF">H8N03_15045</name>
</gene>
<dbReference type="InterPro" id="IPR042095">
    <property type="entry name" value="SUMF_sf"/>
</dbReference>
<dbReference type="InterPro" id="IPR016187">
    <property type="entry name" value="CTDL_fold"/>
</dbReference>
<evidence type="ECO:0000256" key="3">
    <source>
        <dbReference type="ARBA" id="ARBA00037882"/>
    </source>
</evidence>
<keyword evidence="7" id="KW-1185">Reference proteome</keyword>
<dbReference type="AlphaFoldDB" id="A0A923MV17"/>
<dbReference type="Pfam" id="PF12867">
    <property type="entry name" value="DinB_2"/>
    <property type="match status" value="1"/>
</dbReference>
<dbReference type="SUPFAM" id="SSF56436">
    <property type="entry name" value="C-type lectin-like"/>
    <property type="match status" value="1"/>
</dbReference>
<organism evidence="6 7">
    <name type="scientific">Ramlibacter cellulosilyticus</name>
    <dbReference type="NCBI Taxonomy" id="2764187"/>
    <lineage>
        <taxon>Bacteria</taxon>
        <taxon>Pseudomonadati</taxon>
        <taxon>Pseudomonadota</taxon>
        <taxon>Betaproteobacteria</taxon>
        <taxon>Burkholderiales</taxon>
        <taxon>Comamonadaceae</taxon>
        <taxon>Ramlibacter</taxon>
    </lineage>
</organism>
<protein>
    <submittedName>
        <fullName evidence="6">Ergothioneine biosynthesis protein EgtB</fullName>
    </submittedName>
</protein>
<comment type="caution">
    <text evidence="6">The sequence shown here is derived from an EMBL/GenBank/DDBJ whole genome shotgun (WGS) entry which is preliminary data.</text>
</comment>
<dbReference type="RefSeq" id="WP_187077017.1">
    <property type="nucleotide sequence ID" value="NZ_JACORT010000006.1"/>
</dbReference>
<dbReference type="Gene3D" id="3.90.1580.10">
    <property type="entry name" value="paralog of FGE (formylglycine-generating enzyme)"/>
    <property type="match status" value="2"/>
</dbReference>